<evidence type="ECO:0000313" key="1">
    <source>
        <dbReference type="EMBL" id="MBW90202.1"/>
    </source>
</evidence>
<organism evidence="1">
    <name type="scientific">Rhizophora mucronata</name>
    <name type="common">Asiatic mangrove</name>
    <dbReference type="NCBI Taxonomy" id="61149"/>
    <lineage>
        <taxon>Eukaryota</taxon>
        <taxon>Viridiplantae</taxon>
        <taxon>Streptophyta</taxon>
        <taxon>Embryophyta</taxon>
        <taxon>Tracheophyta</taxon>
        <taxon>Spermatophyta</taxon>
        <taxon>Magnoliopsida</taxon>
        <taxon>eudicotyledons</taxon>
        <taxon>Gunneridae</taxon>
        <taxon>Pentapetalae</taxon>
        <taxon>rosids</taxon>
        <taxon>fabids</taxon>
        <taxon>Malpighiales</taxon>
        <taxon>Rhizophoraceae</taxon>
        <taxon>Rhizophora</taxon>
    </lineage>
</organism>
<sequence>MEIVVTWSSNVFPNRAFILHQPLGRYLIMDFHMMLKAPWLPLHFTLG</sequence>
<name>A0A2P2J9Q1_RHIMU</name>
<dbReference type="AlphaFoldDB" id="A0A2P2J9Q1"/>
<protein>
    <submittedName>
        <fullName evidence="1">Uncharacterized protein</fullName>
    </submittedName>
</protein>
<dbReference type="EMBL" id="GGEC01009719">
    <property type="protein sequence ID" value="MBW90202.1"/>
    <property type="molecule type" value="Transcribed_RNA"/>
</dbReference>
<reference evidence="1" key="1">
    <citation type="submission" date="2018-02" db="EMBL/GenBank/DDBJ databases">
        <title>Rhizophora mucronata_Transcriptome.</title>
        <authorList>
            <person name="Meera S.P."/>
            <person name="Sreeshan A."/>
            <person name="Augustine A."/>
        </authorList>
    </citation>
    <scope>NUCLEOTIDE SEQUENCE</scope>
    <source>
        <tissue evidence="1">Leaf</tissue>
    </source>
</reference>
<accession>A0A2P2J9Q1</accession>
<proteinExistence type="predicted"/>